<evidence type="ECO:0000259" key="18">
    <source>
        <dbReference type="SMART" id="SM00642"/>
    </source>
</evidence>
<proteinExistence type="inferred from homology"/>
<feature type="active site" description="Proton donor" evidence="13">
    <location>
        <position position="300"/>
    </location>
</feature>
<dbReference type="SMART" id="SM00642">
    <property type="entry name" value="Aamy"/>
    <property type="match status" value="1"/>
</dbReference>
<comment type="cofactor">
    <cofactor evidence="2">
        <name>Ca(2+)</name>
        <dbReference type="ChEBI" id="CHEBI:29108"/>
    </cofactor>
</comment>
<dbReference type="AlphaFoldDB" id="A0A0F4YWF1"/>
<evidence type="ECO:0000313" key="19">
    <source>
        <dbReference type="EMBL" id="KKA21963.1"/>
    </source>
</evidence>
<dbReference type="Proteomes" id="UP000053958">
    <property type="component" value="Unassembled WGS sequence"/>
</dbReference>
<dbReference type="Gene3D" id="2.60.40.1180">
    <property type="entry name" value="Golgi alpha-mannosidase II"/>
    <property type="match status" value="1"/>
</dbReference>
<keyword evidence="6" id="KW-0732">Signal</keyword>
<feature type="disulfide bond" evidence="15">
    <location>
        <begin position="109"/>
        <end position="117"/>
    </location>
</feature>
<evidence type="ECO:0000256" key="1">
    <source>
        <dbReference type="ARBA" id="ARBA00000548"/>
    </source>
</evidence>
<evidence type="ECO:0000256" key="16">
    <source>
        <dbReference type="PIRSR" id="PIRSR001024-5"/>
    </source>
</evidence>
<evidence type="ECO:0000256" key="5">
    <source>
        <dbReference type="ARBA" id="ARBA00022723"/>
    </source>
</evidence>
<keyword evidence="20" id="KW-1185">Reference proteome</keyword>
<dbReference type="GO" id="GO:0005509">
    <property type="term" value="F:calcium ion binding"/>
    <property type="evidence" value="ECO:0007669"/>
    <property type="project" value="InterPro"/>
</dbReference>
<evidence type="ECO:0000256" key="15">
    <source>
        <dbReference type="PIRSR" id="PIRSR001024-4"/>
    </source>
</evidence>
<evidence type="ECO:0000256" key="14">
    <source>
        <dbReference type="PIRSR" id="PIRSR001024-2"/>
    </source>
</evidence>
<gene>
    <name evidence="19" type="ORF">T310_4025</name>
</gene>
<keyword evidence="11" id="KW-0119">Carbohydrate metabolism</keyword>
<dbReference type="OrthoDB" id="204980at2759"/>
<keyword evidence="9 15" id="KW-1015">Disulfide bond</keyword>
<feature type="compositionally biased region" description="Polar residues" evidence="17">
    <location>
        <begin position="536"/>
        <end position="545"/>
    </location>
</feature>
<comment type="caution">
    <text evidence="19">The sequence shown here is derived from an EMBL/GenBank/DDBJ whole genome shotgun (WGS) entry which is preliminary data.</text>
</comment>
<evidence type="ECO:0000256" key="17">
    <source>
        <dbReference type="SAM" id="MobiDB-lite"/>
    </source>
</evidence>
<feature type="binding site" evidence="16">
    <location>
        <position position="274"/>
    </location>
    <ligand>
        <name>substrate</name>
    </ligand>
</feature>
<feature type="site" description="Transition state stabilizer" evidence="14">
    <location>
        <position position="396"/>
    </location>
</feature>
<feature type="disulfide bond" evidence="15">
    <location>
        <begin position="310"/>
        <end position="373"/>
    </location>
</feature>
<comment type="catalytic activity">
    <reaction evidence="1">
        <text>Endohydrolysis of (1-&gt;4)-alpha-D-glucosidic linkages in polysaccharides containing three or more (1-&gt;4)-alpha-linked D-glucose units.</text>
        <dbReference type="EC" id="3.2.1.1"/>
    </reaction>
</comment>
<dbReference type="InterPro" id="IPR017853">
    <property type="entry name" value="GH"/>
</dbReference>
<keyword evidence="5" id="KW-0479">Metal-binding</keyword>
<comment type="similarity">
    <text evidence="3">Belongs to the glycosyl hydrolase 13 family.</text>
</comment>
<evidence type="ECO:0000256" key="8">
    <source>
        <dbReference type="ARBA" id="ARBA00022837"/>
    </source>
</evidence>
<dbReference type="SUPFAM" id="SSF51011">
    <property type="entry name" value="Glycosyl hydrolase domain"/>
    <property type="match status" value="1"/>
</dbReference>
<evidence type="ECO:0000256" key="13">
    <source>
        <dbReference type="PIRSR" id="PIRSR001024-1"/>
    </source>
</evidence>
<keyword evidence="10" id="KW-0325">Glycoprotein</keyword>
<dbReference type="GeneID" id="25316374"/>
<sequence length="633" mass="69730">MTFGALIATAPYPCCHLAYNLLFAVENNALVKHASSRVDSIYLTHCIDWQTLHSMAPPWKTELLAVFFILCALPRLAQAATSEEWKSRSIYQIVTDRFARSDNSTVAPCNAAAGEYCGGDFRGIINKLDYIQDLGFSACFGSLFLPFLSSGNGDKQATPPRVCDAPRCLVTLTDADMDIARDISSPARHPRPVLQFHPFNRQDYFHPFRLLKDDPDNETCVIDNGRQQCSVDTLLLDRRNGLQLFESVSPSTLNKIHGLGPILTARLITVDGLRLDSVFNVNQDFWPGFNKASGVFCIGEGITDSASSICPLQWKMDGVLNYPMFVFAICYPTPRLKSADRQLRYYRLTGTFNNTNANMNDLLEGLEEVKSACRSVANSRGAQDIFTLGIFTENQDVPRFASQTQDISLARNIITFNLLGDGIPILYYGEELHLQGPYNPVNRGALWLTDYATDTTSLPSLVQSLNRLRAHAAGNGTRFTESSPSSSQQNDYLTFVTYAIHNTSHTVALRKGFAGNQVITVLSNLGSQPSRDDPETSFTLPSAGTGFHPNQNVTEILSCRTVLTDGAGNLNVDLSADGGPRVYYPTNSLNGSGLCSDELKSKSSAASPVTFKQLIWLTVMTMLLFLMTEMTLM</sequence>
<dbReference type="RefSeq" id="XP_013328575.1">
    <property type="nucleotide sequence ID" value="XM_013473121.1"/>
</dbReference>
<dbReference type="EC" id="3.2.1.1" evidence="4"/>
<dbReference type="InterPro" id="IPR015340">
    <property type="entry name" value="A_amylase_C_dom"/>
</dbReference>
<dbReference type="Pfam" id="PF09260">
    <property type="entry name" value="A_amylase_dom_C"/>
    <property type="match status" value="1"/>
</dbReference>
<feature type="disulfide bond" evidence="15">
    <location>
        <begin position="559"/>
        <end position="595"/>
    </location>
</feature>
<dbReference type="InterPro" id="IPR013777">
    <property type="entry name" value="A-amylase-like"/>
</dbReference>
<dbReference type="SUPFAM" id="SSF51445">
    <property type="entry name" value="(Trans)glycosidases"/>
    <property type="match status" value="1"/>
</dbReference>
<dbReference type="GO" id="GO:0016052">
    <property type="term" value="P:carbohydrate catabolic process"/>
    <property type="evidence" value="ECO:0007669"/>
    <property type="project" value="InterPro"/>
</dbReference>
<reference evidence="19 20" key="1">
    <citation type="submission" date="2015-04" db="EMBL/GenBank/DDBJ databases">
        <authorList>
            <person name="Heijne W.H."/>
            <person name="Fedorova N.D."/>
            <person name="Nierman W.C."/>
            <person name="Vollebregt A.W."/>
            <person name="Zhao Z."/>
            <person name="Wu L."/>
            <person name="Kumar M."/>
            <person name="Stam H."/>
            <person name="van den Berg M.A."/>
            <person name="Pel H.J."/>
        </authorList>
    </citation>
    <scope>NUCLEOTIDE SEQUENCE [LARGE SCALE GENOMIC DNA]</scope>
    <source>
        <strain evidence="19 20">CBS 393.64</strain>
    </source>
</reference>
<dbReference type="InterPro" id="IPR006047">
    <property type="entry name" value="GH13_cat_dom"/>
</dbReference>
<evidence type="ECO:0000256" key="3">
    <source>
        <dbReference type="ARBA" id="ARBA00008061"/>
    </source>
</evidence>
<evidence type="ECO:0000256" key="11">
    <source>
        <dbReference type="ARBA" id="ARBA00023277"/>
    </source>
</evidence>
<keyword evidence="8" id="KW-0106">Calcium</keyword>
<feature type="binding site" evidence="16">
    <location>
        <position position="443"/>
    </location>
    <ligand>
        <name>substrate</name>
    </ligand>
</feature>
<evidence type="ECO:0000256" key="10">
    <source>
        <dbReference type="ARBA" id="ARBA00023180"/>
    </source>
</evidence>
<evidence type="ECO:0000256" key="4">
    <source>
        <dbReference type="ARBA" id="ARBA00012595"/>
    </source>
</evidence>
<dbReference type="PANTHER" id="PTHR10357:SF215">
    <property type="entry name" value="ALPHA-AMYLASE 1"/>
    <property type="match status" value="1"/>
</dbReference>
<organism evidence="19 20">
    <name type="scientific">Rasamsonia emersonii (strain ATCC 16479 / CBS 393.64 / IMI 116815)</name>
    <dbReference type="NCBI Taxonomy" id="1408163"/>
    <lineage>
        <taxon>Eukaryota</taxon>
        <taxon>Fungi</taxon>
        <taxon>Dikarya</taxon>
        <taxon>Ascomycota</taxon>
        <taxon>Pezizomycotina</taxon>
        <taxon>Eurotiomycetes</taxon>
        <taxon>Eurotiomycetidae</taxon>
        <taxon>Eurotiales</taxon>
        <taxon>Trichocomaceae</taxon>
        <taxon>Rasamsonia</taxon>
    </lineage>
</organism>
<dbReference type="Pfam" id="PF00128">
    <property type="entry name" value="Alpha-amylase"/>
    <property type="match status" value="1"/>
</dbReference>
<dbReference type="STRING" id="1408163.A0A0F4YWF1"/>
<dbReference type="Gene3D" id="3.20.20.80">
    <property type="entry name" value="Glycosidases"/>
    <property type="match status" value="2"/>
</dbReference>
<keyword evidence="12" id="KW-0326">Glycosidase</keyword>
<evidence type="ECO:0000256" key="2">
    <source>
        <dbReference type="ARBA" id="ARBA00001913"/>
    </source>
</evidence>
<evidence type="ECO:0000313" key="20">
    <source>
        <dbReference type="Proteomes" id="UP000053958"/>
    </source>
</evidence>
<protein>
    <recommendedName>
        <fullName evidence="4">alpha-amylase</fullName>
        <ecNumber evidence="4">3.2.1.1</ecNumber>
    </recommendedName>
</protein>
<feature type="active site" description="Nucleophile" evidence="13">
    <location>
        <position position="276"/>
    </location>
</feature>
<name>A0A0F4YWF1_RASE3</name>
<dbReference type="PIRSF" id="PIRSF001024">
    <property type="entry name" value="Alph-amyl_fung"/>
    <property type="match status" value="1"/>
</dbReference>
<evidence type="ECO:0000256" key="6">
    <source>
        <dbReference type="ARBA" id="ARBA00022729"/>
    </source>
</evidence>
<dbReference type="GO" id="GO:0004556">
    <property type="term" value="F:alpha-amylase activity"/>
    <property type="evidence" value="ECO:0007669"/>
    <property type="project" value="UniProtKB-EC"/>
</dbReference>
<evidence type="ECO:0000256" key="7">
    <source>
        <dbReference type="ARBA" id="ARBA00022801"/>
    </source>
</evidence>
<dbReference type="EMBL" id="LASV01000163">
    <property type="protein sequence ID" value="KKA21963.1"/>
    <property type="molecule type" value="Genomic_DNA"/>
</dbReference>
<evidence type="ECO:0000256" key="9">
    <source>
        <dbReference type="ARBA" id="ARBA00023157"/>
    </source>
</evidence>
<dbReference type="PANTHER" id="PTHR10357">
    <property type="entry name" value="ALPHA-AMYLASE FAMILY MEMBER"/>
    <property type="match status" value="1"/>
</dbReference>
<keyword evidence="7" id="KW-0378">Hydrolase</keyword>
<evidence type="ECO:0000256" key="12">
    <source>
        <dbReference type="ARBA" id="ARBA00023295"/>
    </source>
</evidence>
<accession>A0A0F4YWF1</accession>
<feature type="domain" description="Glycosyl hydrolase family 13 catalytic" evidence="18">
    <location>
        <begin position="92"/>
        <end position="469"/>
    </location>
</feature>
<feature type="region of interest" description="Disordered" evidence="17">
    <location>
        <begin position="525"/>
        <end position="545"/>
    </location>
</feature>
<feature type="binding site" evidence="16">
    <location>
        <position position="396"/>
    </location>
    <ligand>
        <name>substrate</name>
    </ligand>
</feature>
<dbReference type="InterPro" id="IPR013780">
    <property type="entry name" value="Glyco_hydro_b"/>
</dbReference>